<dbReference type="InterPro" id="IPR001638">
    <property type="entry name" value="Solute-binding_3/MltF_N"/>
</dbReference>
<comment type="function">
    <text evidence="8">Murein-degrading enzyme that degrades murein glycan strands and insoluble, high-molecular weight murein sacculi, with the concomitant formation of a 1,6-anhydromuramoyl product. Lytic transglycosylases (LTs) play an integral role in the metabolism of the peptidoglycan (PG) sacculus. Their lytic action creates space within the PG sacculus to allow for its expansion as well as for the insertion of various structures such as secretion systems and flagella.</text>
</comment>
<evidence type="ECO:0000256" key="2">
    <source>
        <dbReference type="ARBA" id="ARBA00010333"/>
    </source>
</evidence>
<proteinExistence type="inferred from homology"/>
<feature type="signal peptide" evidence="8">
    <location>
        <begin position="1"/>
        <end position="22"/>
    </location>
</feature>
<dbReference type="PANTHER" id="PTHR35936:SF32">
    <property type="entry name" value="MEMBRANE-BOUND LYTIC MUREIN TRANSGLYCOSYLASE F"/>
    <property type="match status" value="1"/>
</dbReference>
<dbReference type="SUPFAM" id="SSF53850">
    <property type="entry name" value="Periplasmic binding protein-like II"/>
    <property type="match status" value="1"/>
</dbReference>
<dbReference type="InterPro" id="IPR000189">
    <property type="entry name" value="Transglyc_AS"/>
</dbReference>
<dbReference type="GO" id="GO:0009253">
    <property type="term" value="P:peptidoglycan catabolic process"/>
    <property type="evidence" value="ECO:0007669"/>
    <property type="project" value="TreeGrafter"/>
</dbReference>
<comment type="similarity">
    <text evidence="8">In the N-terminal section; belongs to the bacterial solute-binding protein 3 family.</text>
</comment>
<dbReference type="PANTHER" id="PTHR35936">
    <property type="entry name" value="MEMBRANE-BOUND LYTIC MUREIN TRANSGLYCOSYLASE F"/>
    <property type="match status" value="1"/>
</dbReference>
<comment type="catalytic activity">
    <reaction evidence="8">
        <text>Exolytic cleavage of the (1-&gt;4)-beta-glycosidic linkage between N-acetylmuramic acid (MurNAc) and N-acetylglucosamine (GlcNAc) residues in peptidoglycan, from either the reducing or the non-reducing ends of the peptidoglycan chains, with concomitant formation of a 1,6-anhydrobond in the MurNAc residue.</text>
        <dbReference type="EC" id="4.2.2.n1"/>
    </reaction>
</comment>
<feature type="region of interest" description="LT domain" evidence="8">
    <location>
        <begin position="266"/>
        <end position="476"/>
    </location>
</feature>
<comment type="caution">
    <text evidence="10">The sequence shown here is derived from an EMBL/GenBank/DDBJ whole genome shotgun (WGS) entry which is preliminary data.</text>
</comment>
<dbReference type="Gene3D" id="1.10.530.10">
    <property type="match status" value="1"/>
</dbReference>
<organism evidence="10 11">
    <name type="scientific">Aliidiomarina soli</name>
    <dbReference type="NCBI Taxonomy" id="1928574"/>
    <lineage>
        <taxon>Bacteria</taxon>
        <taxon>Pseudomonadati</taxon>
        <taxon>Pseudomonadota</taxon>
        <taxon>Gammaproteobacteria</taxon>
        <taxon>Alteromonadales</taxon>
        <taxon>Idiomarinaceae</taxon>
        <taxon>Aliidiomarina</taxon>
    </lineage>
</organism>
<evidence type="ECO:0000256" key="5">
    <source>
        <dbReference type="ARBA" id="ARBA00023237"/>
    </source>
</evidence>
<keyword evidence="11" id="KW-1185">Reference proteome</keyword>
<comment type="similarity">
    <text evidence="1">Belongs to the transglycosylase Slt family.</text>
</comment>
<evidence type="ECO:0000313" key="11">
    <source>
        <dbReference type="Proteomes" id="UP000287823"/>
    </source>
</evidence>
<evidence type="ECO:0000256" key="3">
    <source>
        <dbReference type="ARBA" id="ARBA00022729"/>
    </source>
</evidence>
<comment type="domain">
    <text evidence="8">The N-terminal domain does not have lytic activity and probably modulates enzymatic activity. The C-terminal domain is the catalytic active domain.</text>
</comment>
<keyword evidence="3 8" id="KW-0732">Signal</keyword>
<dbReference type="InterPro" id="IPR023703">
    <property type="entry name" value="MltF"/>
</dbReference>
<feature type="chain" id="PRO_5019595238" description="Membrane-bound lytic murein transglycosylase F" evidence="8">
    <location>
        <begin position="23"/>
        <end position="476"/>
    </location>
</feature>
<dbReference type="PROSITE" id="PS00922">
    <property type="entry name" value="TRANSGLYCOSYLASE"/>
    <property type="match status" value="1"/>
</dbReference>
<dbReference type="InterPro" id="IPR023346">
    <property type="entry name" value="Lysozyme-like_dom_sf"/>
</dbReference>
<dbReference type="CDD" id="cd13403">
    <property type="entry name" value="MLTF-like"/>
    <property type="match status" value="1"/>
</dbReference>
<dbReference type="EMBL" id="PIPO01000006">
    <property type="protein sequence ID" value="RUO30437.1"/>
    <property type="molecule type" value="Genomic_DNA"/>
</dbReference>
<dbReference type="HAMAP" id="MF_02016">
    <property type="entry name" value="MltF"/>
    <property type="match status" value="1"/>
</dbReference>
<feature type="domain" description="Solute-binding protein family 3/N-terminal" evidence="9">
    <location>
        <begin position="41"/>
        <end position="265"/>
    </location>
</feature>
<reference evidence="10 11" key="1">
    <citation type="journal article" date="2011" name="Front. Microbiol.">
        <title>Genomic signatures of strain selection and enhancement in Bacillus atrophaeus var. globigii, a historical biowarfare simulant.</title>
        <authorList>
            <person name="Gibbons H.S."/>
            <person name="Broomall S.M."/>
            <person name="McNew L.A."/>
            <person name="Daligault H."/>
            <person name="Chapman C."/>
            <person name="Bruce D."/>
            <person name="Karavis M."/>
            <person name="Krepps M."/>
            <person name="McGregor P.A."/>
            <person name="Hong C."/>
            <person name="Park K.H."/>
            <person name="Akmal A."/>
            <person name="Feldman A."/>
            <person name="Lin J.S."/>
            <person name="Chang W.E."/>
            <person name="Higgs B.W."/>
            <person name="Demirev P."/>
            <person name="Lindquist J."/>
            <person name="Liem A."/>
            <person name="Fochler E."/>
            <person name="Read T.D."/>
            <person name="Tapia R."/>
            <person name="Johnson S."/>
            <person name="Bishop-Lilly K.A."/>
            <person name="Detter C."/>
            <person name="Han C."/>
            <person name="Sozhamannan S."/>
            <person name="Rosenzweig C.N."/>
            <person name="Skowronski E.W."/>
        </authorList>
    </citation>
    <scope>NUCLEOTIDE SEQUENCE [LARGE SCALE GENOMIC DNA]</scope>
    <source>
        <strain evidence="10 11">Y4G10-17</strain>
    </source>
</reference>
<evidence type="ECO:0000256" key="8">
    <source>
        <dbReference type="HAMAP-Rule" id="MF_02016"/>
    </source>
</evidence>
<keyword evidence="7 8" id="KW-0961">Cell wall biogenesis/degradation</keyword>
<dbReference type="NCBIfam" id="NF008112">
    <property type="entry name" value="PRK10859.1"/>
    <property type="match status" value="1"/>
</dbReference>
<evidence type="ECO:0000256" key="6">
    <source>
        <dbReference type="ARBA" id="ARBA00023239"/>
    </source>
</evidence>
<evidence type="ECO:0000256" key="1">
    <source>
        <dbReference type="ARBA" id="ARBA00007734"/>
    </source>
</evidence>
<dbReference type="InterPro" id="IPR008258">
    <property type="entry name" value="Transglycosylase_SLT_dom_1"/>
</dbReference>
<comment type="similarity">
    <text evidence="8">In the C-terminal section; belongs to the transglycosylase Slt family.</text>
</comment>
<dbReference type="GO" id="GO:0016998">
    <property type="term" value="P:cell wall macromolecule catabolic process"/>
    <property type="evidence" value="ECO:0007669"/>
    <property type="project" value="UniProtKB-UniRule"/>
</dbReference>
<dbReference type="EC" id="4.2.2.n1" evidence="8"/>
<evidence type="ECO:0000259" key="9">
    <source>
        <dbReference type="SMART" id="SM00062"/>
    </source>
</evidence>
<dbReference type="AlphaFoldDB" id="A0A432WDF2"/>
<accession>A0A432WDF2</accession>
<dbReference type="Pfam" id="PF00497">
    <property type="entry name" value="SBP_bac_3"/>
    <property type="match status" value="1"/>
</dbReference>
<dbReference type="GO" id="GO:0009279">
    <property type="term" value="C:cell outer membrane"/>
    <property type="evidence" value="ECO:0007669"/>
    <property type="project" value="UniProtKB-SubCell"/>
</dbReference>
<dbReference type="Pfam" id="PF01464">
    <property type="entry name" value="SLT"/>
    <property type="match status" value="1"/>
</dbReference>
<dbReference type="SUPFAM" id="SSF53955">
    <property type="entry name" value="Lysozyme-like"/>
    <property type="match status" value="1"/>
</dbReference>
<evidence type="ECO:0000256" key="4">
    <source>
        <dbReference type="ARBA" id="ARBA00023136"/>
    </source>
</evidence>
<protein>
    <recommendedName>
        <fullName evidence="8">Membrane-bound lytic murein transglycosylase F</fullName>
        <ecNumber evidence="8">4.2.2.n1</ecNumber>
    </recommendedName>
    <alternativeName>
        <fullName evidence="8">Murein lyase F</fullName>
    </alternativeName>
</protein>
<feature type="active site" evidence="8">
    <location>
        <position position="310"/>
    </location>
</feature>
<name>A0A432WDF2_9GAMM</name>
<dbReference type="Proteomes" id="UP000287823">
    <property type="component" value="Unassembled WGS sequence"/>
</dbReference>
<comment type="caution">
    <text evidence="8">Lacks conserved residue(s) required for the propagation of feature annotation.</text>
</comment>
<comment type="subcellular location">
    <subcellularLocation>
        <location evidence="8">Cell outer membrane</location>
        <topology evidence="8">Peripheral membrane protein</topology>
    </subcellularLocation>
    <text evidence="8">Attached to the inner leaflet of the outer membrane.</text>
</comment>
<dbReference type="GO" id="GO:0071555">
    <property type="term" value="P:cell wall organization"/>
    <property type="evidence" value="ECO:0007669"/>
    <property type="project" value="UniProtKB-KW"/>
</dbReference>
<keyword evidence="5 8" id="KW-0998">Cell outer membrane</keyword>
<dbReference type="PROSITE" id="PS51257">
    <property type="entry name" value="PROKAR_LIPOPROTEIN"/>
    <property type="match status" value="1"/>
</dbReference>
<dbReference type="GO" id="GO:0008933">
    <property type="term" value="F:peptidoglycan lytic transglycosylase activity"/>
    <property type="evidence" value="ECO:0007669"/>
    <property type="project" value="UniProtKB-UniRule"/>
</dbReference>
<dbReference type="Gene3D" id="3.40.190.10">
    <property type="entry name" value="Periplasmic binding protein-like II"/>
    <property type="match status" value="2"/>
</dbReference>
<keyword evidence="6 8" id="KW-0456">Lyase</keyword>
<comment type="similarity">
    <text evidence="2">Belongs to the bacterial solute-binding protein 3 family.</text>
</comment>
<dbReference type="CDD" id="cd01009">
    <property type="entry name" value="PBP2_YfhD_N"/>
    <property type="match status" value="1"/>
</dbReference>
<sequence precursor="true">MKKSLRLAALSLLVVSVSLLTACNSDPVKQNYLQEVQQRGYLTVGTIMNSSSYHLDGESPTGFEYEMALSLADELGVELRVLDEVQIEHLFEHLEHGRVDFLAAGLDVTDQRRKHMRFTPYYHRVDQRLIFKQGTRQRPRDWSDLEGELVVVSGSSHEEYLQDVQAEYPDLQWRATRLYDADELLAKVISEEIDFTIADTNTLDIKRRLYPDLSVAFTVRFDVPLAWAFPLAEDDSLYAAAIEYIGRQHERGEITKLVDRYWGHVQHFNYVDTQLFIQAVDETLPQYIELFQQYAGNLDWRLLAAISYQESLWDPWARSPTGVRGMMMLTLPTARSMGVRSRLDAEQAIRGGARYLERLHQRLPDRITEPDRTWFALAAYNVGLGHLNDAREITARQGGDADYWVDVRARLPLLRQKQYYKDTRYGFARGDEPVTYVGNIRRYYDTLQWLDSQNRIPYPGDNRLVQHEDQADESEE</sequence>
<evidence type="ECO:0000313" key="10">
    <source>
        <dbReference type="EMBL" id="RUO30437.1"/>
    </source>
</evidence>
<evidence type="ECO:0000256" key="7">
    <source>
        <dbReference type="ARBA" id="ARBA00023316"/>
    </source>
</evidence>
<keyword evidence="4 8" id="KW-0472">Membrane</keyword>
<gene>
    <name evidence="8" type="primary">mltF</name>
    <name evidence="10" type="ORF">CWE14_12525</name>
</gene>
<dbReference type="SMART" id="SM00062">
    <property type="entry name" value="PBPb"/>
    <property type="match status" value="1"/>
</dbReference>